<dbReference type="InterPro" id="IPR012711">
    <property type="entry name" value="Lacto-N-biose_phosphorylase"/>
</dbReference>
<gene>
    <name evidence="4" type="primary">gnpA</name>
    <name evidence="4" type="ORF">CHL78_015235</name>
</gene>
<dbReference type="GO" id="GO:0004645">
    <property type="term" value="F:1,4-alpha-oligoglucan phosphorylase activity"/>
    <property type="evidence" value="ECO:0007669"/>
    <property type="project" value="InterPro"/>
</dbReference>
<dbReference type="OrthoDB" id="5834503at2"/>
<dbReference type="Gene3D" id="3.40.50.880">
    <property type="match status" value="1"/>
</dbReference>
<keyword evidence="5" id="KW-1185">Reference proteome</keyword>
<dbReference type="EC" id="2.4.1.211" evidence="4"/>
<feature type="domain" description="Lacto-N-biose phosphorylase C-terminal" evidence="3">
    <location>
        <begin position="664"/>
        <end position="715"/>
    </location>
</feature>
<dbReference type="Gene3D" id="2.60.40.10">
    <property type="entry name" value="Immunoglobulins"/>
    <property type="match status" value="1"/>
</dbReference>
<dbReference type="GO" id="GO:0050500">
    <property type="term" value="F:1,3-beta-galactosyl-N-acetylhexosamine phosphorylase activity"/>
    <property type="evidence" value="ECO:0007669"/>
    <property type="project" value="UniProtKB-EC"/>
</dbReference>
<sequence length="719" mass="83174">MATKGCVTIPTDVGIDKEMQEVIKRWGADAIRDCDGTKLSSDLQNLNLKMYSTYLPTRNDQEWAKSNMDQLQQLYVVSESNIALDTTISIDIMKGFYKEQFKPNTKDDIKSLWEVVDRTTGEKIDSNKWIYDYEKNYVIVNDIIPFHEYTVSFLVYQIWDPTQMYNHLTNNWGDKPHEMPYDGRHPETFEHMKNYLQNWINENPEIDVVRFTTFFYHFTLIYNDQAKEKFVDWFGYSSSLSKECLDEFEKEKGYRLRAEDIIDEGYYNSPFRIPTKEYLDFVDFQSKFVATNAKEFVDIAHNAKKEAMMFLGDNWIGTEPYGKYFESIGLDAVVGSVGNGTTMRMISDIPGVKYTEGRFLPYFFPDVFREGGDPVGEARENWTQARRAILRKPLDRIGYGGYLGLALQFPEFVDEVEKICEEFRTIHNNIQKTKAHTAPFKVAVLNCWGKLRSWQTNQVAHALWYKEIYSYVGVIECLSGMPLDVEFINFEDIRKGIPSDIGVIINAGDAMTSWSGGENWIDEDIITVLRRWVYEGGGFIGVGEPTAYQKQGKLFQLFDVLGVDRDLTYGLSYRKYNELTKEHFITEEIKEGFDFGEGKEGIFKKRDSVEILSIHKGDIALSTNNYGKGRAVYMSGLPYTPENCRLLLRSIYWVKNMENDMKEYYVSNVNTECAAFTEVGKMAVINNSFDNQTTDVYIKGELVETLTLKSGELVWMNIK</sequence>
<comment type="caution">
    <text evidence="4">The sequence shown here is derived from an EMBL/GenBank/DDBJ whole genome shotgun (WGS) entry which is preliminary data.</text>
</comment>
<dbReference type="AlphaFoldDB" id="A0A371IZZ9"/>
<dbReference type="Pfam" id="PF17386">
    <property type="entry name" value="LBP_C"/>
    <property type="match status" value="1"/>
</dbReference>
<organism evidence="4 5">
    <name type="scientific">Romboutsia weinsteinii</name>
    <dbReference type="NCBI Taxonomy" id="2020949"/>
    <lineage>
        <taxon>Bacteria</taxon>
        <taxon>Bacillati</taxon>
        <taxon>Bacillota</taxon>
        <taxon>Clostridia</taxon>
        <taxon>Peptostreptococcales</taxon>
        <taxon>Peptostreptococcaceae</taxon>
        <taxon>Romboutsia</taxon>
    </lineage>
</organism>
<evidence type="ECO:0000259" key="2">
    <source>
        <dbReference type="Pfam" id="PF17385"/>
    </source>
</evidence>
<evidence type="ECO:0000259" key="1">
    <source>
        <dbReference type="Pfam" id="PF09508"/>
    </source>
</evidence>
<dbReference type="InterPro" id="IPR013780">
    <property type="entry name" value="Glyco_hydro_b"/>
</dbReference>
<dbReference type="InterPro" id="IPR035356">
    <property type="entry name" value="LBP_C"/>
</dbReference>
<name>A0A371IZZ9_9FIRM</name>
<protein>
    <submittedName>
        <fullName evidence="4">1,3-beta-galactosyl-N-acetylhexosamine phosphorylase</fullName>
        <ecNumber evidence="4">2.4.1.211</ecNumber>
    </submittedName>
</protein>
<dbReference type="RefSeq" id="WP_094368279.1">
    <property type="nucleotide sequence ID" value="NZ_NOJY02000037.1"/>
</dbReference>
<keyword evidence="4" id="KW-0808">Transferase</keyword>
<dbReference type="InterPro" id="IPR029062">
    <property type="entry name" value="Class_I_gatase-like"/>
</dbReference>
<accession>A0A371IZZ9</accession>
<feature type="domain" description="Lacto-N-biose phosphorylase-like N-terminal TIM barrel" evidence="1">
    <location>
        <begin position="5"/>
        <end position="437"/>
    </location>
</feature>
<dbReference type="NCBIfam" id="TIGR02336">
    <property type="entry name" value="1,3-beta-galactosyl-N-acetylhexosamine phosphorylase"/>
    <property type="match status" value="1"/>
</dbReference>
<dbReference type="SUPFAM" id="SSF52317">
    <property type="entry name" value="Class I glutamine amidotransferase-like"/>
    <property type="match status" value="1"/>
</dbReference>
<reference evidence="4 5" key="1">
    <citation type="journal article" date="2017" name="Genome Announc.">
        <title>Draft Genome Sequence of Romboutsia weinsteinii sp. nov. Strain CCRI-19649(T) Isolated from Surface Water.</title>
        <authorList>
            <person name="Maheux A.F."/>
            <person name="Boudreau D.K."/>
            <person name="Berube E."/>
            <person name="Boissinot M."/>
            <person name="Cantin P."/>
            <person name="Raymond F."/>
            <person name="Corbeil J."/>
            <person name="Omar R.F."/>
            <person name="Bergeron M.G."/>
        </authorList>
    </citation>
    <scope>NUCLEOTIDE SEQUENCE [LARGE SCALE GENOMIC DNA]</scope>
    <source>
        <strain evidence="4 5">CCRI-19649</strain>
    </source>
</reference>
<evidence type="ECO:0000259" key="3">
    <source>
        <dbReference type="Pfam" id="PF17386"/>
    </source>
</evidence>
<evidence type="ECO:0000313" key="4">
    <source>
        <dbReference type="EMBL" id="RDY26033.1"/>
    </source>
</evidence>
<dbReference type="Proteomes" id="UP000215694">
    <property type="component" value="Unassembled WGS sequence"/>
</dbReference>
<feature type="domain" description="Lacto-N-biose phosphorylase central" evidence="2">
    <location>
        <begin position="441"/>
        <end position="658"/>
    </location>
</feature>
<dbReference type="Pfam" id="PF17385">
    <property type="entry name" value="LBP_M"/>
    <property type="match status" value="1"/>
</dbReference>
<dbReference type="Gene3D" id="2.60.40.1180">
    <property type="entry name" value="Golgi alpha-mannosidase II"/>
    <property type="match status" value="1"/>
</dbReference>
<dbReference type="Pfam" id="PF09508">
    <property type="entry name" value="Lact_bio_phlase"/>
    <property type="match status" value="1"/>
</dbReference>
<dbReference type="InterPro" id="IPR035363">
    <property type="entry name" value="LBP_M"/>
</dbReference>
<dbReference type="EMBL" id="NOJY02000037">
    <property type="protein sequence ID" value="RDY26033.1"/>
    <property type="molecule type" value="Genomic_DNA"/>
</dbReference>
<dbReference type="InterPro" id="IPR013783">
    <property type="entry name" value="Ig-like_fold"/>
</dbReference>
<dbReference type="Gene3D" id="3.20.20.80">
    <property type="entry name" value="Glycosidases"/>
    <property type="match status" value="1"/>
</dbReference>
<dbReference type="InterPro" id="IPR035080">
    <property type="entry name" value="Lact_bio_phlase-like_N"/>
</dbReference>
<evidence type="ECO:0000313" key="5">
    <source>
        <dbReference type="Proteomes" id="UP000215694"/>
    </source>
</evidence>
<keyword evidence="4" id="KW-0328">Glycosyltransferase</keyword>
<proteinExistence type="predicted"/>